<proteinExistence type="inferred from homology"/>
<evidence type="ECO:0000256" key="1">
    <source>
        <dbReference type="ARBA" id="ARBA00010378"/>
    </source>
</evidence>
<feature type="domain" description="AAA+ ATPase" evidence="5">
    <location>
        <begin position="171"/>
        <end position="310"/>
    </location>
</feature>
<gene>
    <name evidence="6" type="ordered locus">cce_1647</name>
</gene>
<dbReference type="OrthoDB" id="9806903at2"/>
<keyword evidence="7" id="KW-1185">Reference proteome</keyword>
<feature type="compositionally biased region" description="Low complexity" evidence="4">
    <location>
        <begin position="112"/>
        <end position="124"/>
    </location>
</feature>
<evidence type="ECO:0000259" key="5">
    <source>
        <dbReference type="SMART" id="SM00382"/>
    </source>
</evidence>
<dbReference type="FunFam" id="3.40.50.300:FF:000216">
    <property type="entry name" value="Type VII secretion ATPase EccA"/>
    <property type="match status" value="1"/>
</dbReference>
<dbReference type="InterPro" id="IPR000641">
    <property type="entry name" value="CbxX/CfxQ"/>
</dbReference>
<evidence type="ECO:0000256" key="3">
    <source>
        <dbReference type="ARBA" id="ARBA00022840"/>
    </source>
</evidence>
<dbReference type="Pfam" id="PF00004">
    <property type="entry name" value="AAA"/>
    <property type="match status" value="1"/>
</dbReference>
<keyword evidence="2" id="KW-0547">Nucleotide-binding</keyword>
<dbReference type="PRINTS" id="PR00819">
    <property type="entry name" value="CBXCFQXSUPER"/>
</dbReference>
<name>B1WY10_CROS5</name>
<dbReference type="GO" id="GO:0005524">
    <property type="term" value="F:ATP binding"/>
    <property type="evidence" value="ECO:0007669"/>
    <property type="project" value="UniProtKB-KW"/>
</dbReference>
<dbReference type="eggNOG" id="COG0464">
    <property type="taxonomic scope" value="Bacteria"/>
</dbReference>
<dbReference type="PANTHER" id="PTHR43392:SF2">
    <property type="entry name" value="AAA-TYPE ATPASE FAMILY PROTEIN _ ANKYRIN REPEAT FAMILY PROTEIN"/>
    <property type="match status" value="1"/>
</dbReference>
<comment type="similarity">
    <text evidence="1">Belongs to the CbxX/CfxQ family.</text>
</comment>
<keyword evidence="3" id="KW-0067">ATP-binding</keyword>
<dbReference type="InterPro" id="IPR003959">
    <property type="entry name" value="ATPase_AAA_core"/>
</dbReference>
<dbReference type="InterPro" id="IPR041627">
    <property type="entry name" value="AAA_lid_6"/>
</dbReference>
<feature type="region of interest" description="Disordered" evidence="4">
    <location>
        <begin position="1"/>
        <end position="39"/>
    </location>
</feature>
<dbReference type="InterPro" id="IPR027417">
    <property type="entry name" value="P-loop_NTPase"/>
</dbReference>
<feature type="region of interest" description="Disordered" evidence="4">
    <location>
        <begin position="96"/>
        <end position="126"/>
    </location>
</feature>
<accession>B1WY10</accession>
<organism evidence="6 7">
    <name type="scientific">Crocosphaera subtropica (strain ATCC 51142 / BH68)</name>
    <name type="common">Cyanothece sp. (strain ATCC 51142)</name>
    <dbReference type="NCBI Taxonomy" id="43989"/>
    <lineage>
        <taxon>Bacteria</taxon>
        <taxon>Bacillati</taxon>
        <taxon>Cyanobacteriota</taxon>
        <taxon>Cyanophyceae</taxon>
        <taxon>Oscillatoriophycideae</taxon>
        <taxon>Chroococcales</taxon>
        <taxon>Aphanothecaceae</taxon>
        <taxon>Crocosphaera</taxon>
        <taxon>Crocosphaera subtropica</taxon>
    </lineage>
</organism>
<dbReference type="Gene3D" id="1.10.8.60">
    <property type="match status" value="1"/>
</dbReference>
<dbReference type="GO" id="GO:0016887">
    <property type="term" value="F:ATP hydrolysis activity"/>
    <property type="evidence" value="ECO:0007669"/>
    <property type="project" value="InterPro"/>
</dbReference>
<dbReference type="EMBL" id="CP000806">
    <property type="protein sequence ID" value="ACB50997.1"/>
    <property type="molecule type" value="Genomic_DNA"/>
</dbReference>
<protein>
    <submittedName>
        <fullName evidence="6">ATPase</fullName>
    </submittedName>
</protein>
<dbReference type="InterPro" id="IPR050773">
    <property type="entry name" value="CbxX/CfxQ_RuBisCO_ESX"/>
</dbReference>
<dbReference type="KEGG" id="cyt:cce_1647"/>
<dbReference type="SUPFAM" id="SSF52540">
    <property type="entry name" value="P-loop containing nucleoside triphosphate hydrolases"/>
    <property type="match status" value="1"/>
</dbReference>
<evidence type="ECO:0000313" key="6">
    <source>
        <dbReference type="EMBL" id="ACB50997.1"/>
    </source>
</evidence>
<evidence type="ECO:0000256" key="4">
    <source>
        <dbReference type="SAM" id="MobiDB-lite"/>
    </source>
</evidence>
<sequence length="398" mass="46840">MSDFPNYKDRIKEDLEKLKEQELEKQSKRQQEMERDRRLVRQEEEYQLLQKKQRELEREKAKLRAEIRRRQELKAEQERIQQEILNREERRKQQIQWDREKLRQQESQNKTSSPSYSPRYSPPSTATVEGKLKELDKLIGLNHLKDEVRQYINFLKVQKLREKQGLQPVPITLHSVFCGSPGTGKTTVARLMGQIYQQLGILKKGHLIETDRSGMVAGYVGQTAQRVDELVHSALDGVLFIDEAYTLKPVDPGNDFGQEAIDMLLKRMEDYRDRLVVIVAGYGDEMTRFVNSNPGLKSRFSRYFYFEDYTPQELLAIFEIFCDQHRYSLTEAAKEVLLTRFKELYDHRDKSFGNGRLVRNMFEKTIEKQANRLVTIANVTPYTMQQILPEDIALLVNS</sequence>
<dbReference type="STRING" id="43989.cce_1647"/>
<dbReference type="InterPro" id="IPR003593">
    <property type="entry name" value="AAA+_ATPase"/>
</dbReference>
<dbReference type="SMART" id="SM00382">
    <property type="entry name" value="AAA"/>
    <property type="match status" value="1"/>
</dbReference>
<reference evidence="6 7" key="1">
    <citation type="journal article" date="2008" name="Proc. Natl. Acad. Sci. U.S.A.">
        <title>The genome of Cyanothece 51142, a unicellular diazotrophic cyanobacterium important in the marine nitrogen cycle.</title>
        <authorList>
            <person name="Welsh E.A."/>
            <person name="Liberton M."/>
            <person name="Stoeckel J."/>
            <person name="Loh T."/>
            <person name="Elvitigala T."/>
            <person name="Wang C."/>
            <person name="Wollam A."/>
            <person name="Fulton R.S."/>
            <person name="Clifton S.W."/>
            <person name="Jacobs J.M."/>
            <person name="Aurora R."/>
            <person name="Ghosh B.K."/>
            <person name="Sherman L.A."/>
            <person name="Smith R.D."/>
            <person name="Wilson R.K."/>
            <person name="Pakrasi H.B."/>
        </authorList>
    </citation>
    <scope>NUCLEOTIDE SEQUENCE [LARGE SCALE GENOMIC DNA]</scope>
    <source>
        <strain evidence="7">ATCC 51142 / BH68</strain>
    </source>
</reference>
<dbReference type="HOGENOM" id="CLU_008749_1_0_3"/>
<dbReference type="PANTHER" id="PTHR43392">
    <property type="entry name" value="AAA-TYPE ATPASE FAMILY PROTEIN / ANKYRIN REPEAT FAMILY PROTEIN"/>
    <property type="match status" value="1"/>
</dbReference>
<dbReference type="CDD" id="cd00009">
    <property type="entry name" value="AAA"/>
    <property type="match status" value="1"/>
</dbReference>
<dbReference type="Gene3D" id="3.40.50.300">
    <property type="entry name" value="P-loop containing nucleotide triphosphate hydrolases"/>
    <property type="match status" value="1"/>
</dbReference>
<dbReference type="AlphaFoldDB" id="B1WY10"/>
<dbReference type="Proteomes" id="UP000001203">
    <property type="component" value="Chromosome circular"/>
</dbReference>
<dbReference type="Pfam" id="PF17866">
    <property type="entry name" value="AAA_lid_6"/>
    <property type="match status" value="1"/>
</dbReference>
<dbReference type="RefSeq" id="WP_009544446.1">
    <property type="nucleotide sequence ID" value="NC_010546.1"/>
</dbReference>
<evidence type="ECO:0000313" key="7">
    <source>
        <dbReference type="Proteomes" id="UP000001203"/>
    </source>
</evidence>
<evidence type="ECO:0000256" key="2">
    <source>
        <dbReference type="ARBA" id="ARBA00022741"/>
    </source>
</evidence>